<accession>A0A6L8VFS6</accession>
<dbReference type="InterPro" id="IPR029045">
    <property type="entry name" value="ClpP/crotonase-like_dom_sf"/>
</dbReference>
<dbReference type="PANTHER" id="PTHR43459">
    <property type="entry name" value="ENOYL-COA HYDRATASE"/>
    <property type="match status" value="1"/>
</dbReference>
<comment type="similarity">
    <text evidence="1 2">Belongs to the enoyl-CoA hydratase/isomerase family.</text>
</comment>
<comment type="caution">
    <text evidence="3">The sequence shown here is derived from an EMBL/GenBank/DDBJ whole genome shotgun (WGS) entry which is preliminary data.</text>
</comment>
<dbReference type="CDD" id="cd06558">
    <property type="entry name" value="crotonase-like"/>
    <property type="match status" value="1"/>
</dbReference>
<dbReference type="AlphaFoldDB" id="A0A6L8VFS6"/>
<dbReference type="PANTHER" id="PTHR43459:SF1">
    <property type="entry name" value="EG:BACN32G11.4 PROTEIN"/>
    <property type="match status" value="1"/>
</dbReference>
<dbReference type="GO" id="GO:0003824">
    <property type="term" value="F:catalytic activity"/>
    <property type="evidence" value="ECO:0007669"/>
    <property type="project" value="InterPro"/>
</dbReference>
<dbReference type="Gene3D" id="1.10.12.10">
    <property type="entry name" value="Lyase 2-enoyl-coa Hydratase, Chain A, domain 2"/>
    <property type="match status" value="1"/>
</dbReference>
<dbReference type="RefSeq" id="WP_161345250.1">
    <property type="nucleotide sequence ID" value="NZ_BMGW01000004.1"/>
</dbReference>
<protein>
    <submittedName>
        <fullName evidence="3">Enoyl-CoA hydratase</fullName>
    </submittedName>
</protein>
<evidence type="ECO:0000313" key="3">
    <source>
        <dbReference type="EMBL" id="MZQ89044.1"/>
    </source>
</evidence>
<evidence type="ECO:0000313" key="4">
    <source>
        <dbReference type="Proteomes" id="UP000477083"/>
    </source>
</evidence>
<dbReference type="OrthoDB" id="9781757at2"/>
<proteinExistence type="inferred from homology"/>
<dbReference type="InterPro" id="IPR018376">
    <property type="entry name" value="Enoyl-CoA_hyd/isom_CS"/>
</dbReference>
<gene>
    <name evidence="3" type="ORF">GS660_08015</name>
</gene>
<evidence type="ECO:0000256" key="2">
    <source>
        <dbReference type="RuleBase" id="RU003707"/>
    </source>
</evidence>
<dbReference type="SUPFAM" id="SSF52096">
    <property type="entry name" value="ClpP/crotonase"/>
    <property type="match status" value="1"/>
</dbReference>
<dbReference type="EMBL" id="WWNR01000004">
    <property type="protein sequence ID" value="MZQ89044.1"/>
    <property type="molecule type" value="Genomic_DNA"/>
</dbReference>
<reference evidence="3 4" key="1">
    <citation type="submission" date="2020-01" db="EMBL/GenBank/DDBJ databases">
        <title>Frigidibacter albus SP32T (=CGMCC 1.13995T).</title>
        <authorList>
            <person name="Liao X."/>
        </authorList>
    </citation>
    <scope>NUCLEOTIDE SEQUENCE [LARGE SCALE GENOMIC DNA]</scope>
    <source>
        <strain evidence="3 4">SP32</strain>
    </source>
</reference>
<keyword evidence="4" id="KW-1185">Reference proteome</keyword>
<dbReference type="InterPro" id="IPR001753">
    <property type="entry name" value="Enoyl-CoA_hydra/iso"/>
</dbReference>
<sequence>MSDAPILSRFDPATGIARITFNRPARLNAIDVALAEGLQQAARALAQQDALRCVVLTGAGRAFMAGGDVSGFSGQPAQTAAALNAILDGMNAAILTLRALDAPLIAGVRGAAAGAGLSLALAADLVLAEEGAQFLIAYDRIGAVPDCGASWFLPRKVGAGRAAQMMLLSRALTAAEALDWGIVAEIAPADGFEAALDALAARLAAGPTRSYAAFRRLCDGGAVTPLAAHLEAERAEFLAIARSADFAEGVAGFLGKRRPVFTGR</sequence>
<dbReference type="Gene3D" id="3.90.226.10">
    <property type="entry name" value="2-enoyl-CoA Hydratase, Chain A, domain 1"/>
    <property type="match status" value="1"/>
</dbReference>
<dbReference type="PROSITE" id="PS00166">
    <property type="entry name" value="ENOYL_COA_HYDRATASE"/>
    <property type="match status" value="1"/>
</dbReference>
<dbReference type="Proteomes" id="UP000477083">
    <property type="component" value="Unassembled WGS sequence"/>
</dbReference>
<dbReference type="InterPro" id="IPR014748">
    <property type="entry name" value="Enoyl-CoA_hydra_C"/>
</dbReference>
<organism evidence="3 4">
    <name type="scientific">Frigidibacter albus</name>
    <dbReference type="NCBI Taxonomy" id="1465486"/>
    <lineage>
        <taxon>Bacteria</taxon>
        <taxon>Pseudomonadati</taxon>
        <taxon>Pseudomonadota</taxon>
        <taxon>Alphaproteobacteria</taxon>
        <taxon>Rhodobacterales</taxon>
        <taxon>Paracoccaceae</taxon>
        <taxon>Frigidibacter</taxon>
    </lineage>
</organism>
<dbReference type="Pfam" id="PF00378">
    <property type="entry name" value="ECH_1"/>
    <property type="match status" value="1"/>
</dbReference>
<evidence type="ECO:0000256" key="1">
    <source>
        <dbReference type="ARBA" id="ARBA00005254"/>
    </source>
</evidence>
<name>A0A6L8VFS6_9RHOB</name>